<dbReference type="STRING" id="764299.STRIC_1190"/>
<proteinExistence type="predicted"/>
<gene>
    <name evidence="2" type="ORF">STRIC_1190</name>
</gene>
<protein>
    <submittedName>
        <fullName evidence="2">Peptidase, M23 family</fullName>
    </submittedName>
</protein>
<keyword evidence="1" id="KW-0472">Membrane</keyword>
<keyword evidence="1" id="KW-1133">Transmembrane helix</keyword>
<dbReference type="EMBL" id="AEUX02000006">
    <property type="protein sequence ID" value="EHI69620.1"/>
    <property type="molecule type" value="Genomic_DNA"/>
</dbReference>
<organism evidence="2 3">
    <name type="scientific">Streptococcus ictaluri 707-05</name>
    <dbReference type="NCBI Taxonomy" id="764299"/>
    <lineage>
        <taxon>Bacteria</taxon>
        <taxon>Bacillati</taxon>
        <taxon>Bacillota</taxon>
        <taxon>Bacilli</taxon>
        <taxon>Lactobacillales</taxon>
        <taxon>Streptococcaceae</taxon>
        <taxon>Streptococcus</taxon>
    </lineage>
</organism>
<dbReference type="eggNOG" id="COG3942">
    <property type="taxonomic scope" value="Bacteria"/>
</dbReference>
<keyword evidence="3" id="KW-1185">Reference proteome</keyword>
<name>G5K322_9STRE</name>
<evidence type="ECO:0000313" key="3">
    <source>
        <dbReference type="Proteomes" id="UP000003330"/>
    </source>
</evidence>
<reference evidence="2 3" key="1">
    <citation type="journal article" date="2014" name="Int. J. Syst. Evol. Microbiol.">
        <title>Phylogenomics and the dynamic genome evolution of the genus Streptococcus.</title>
        <authorList>
            <consortium name="The Broad Institute Genome Sequencing Platform"/>
            <person name="Richards V.P."/>
            <person name="Palmer S.R."/>
            <person name="Pavinski Bitar P.D."/>
            <person name="Qin X."/>
            <person name="Weinstock G.M."/>
            <person name="Highlander S.K."/>
            <person name="Town C.D."/>
            <person name="Burne R.A."/>
            <person name="Stanhope M.J."/>
        </authorList>
    </citation>
    <scope>NUCLEOTIDE SEQUENCE [LARGE SCALE GENOMIC DNA]</scope>
    <source>
        <strain evidence="2 3">707-05</strain>
    </source>
</reference>
<feature type="transmembrane region" description="Helical" evidence="1">
    <location>
        <begin position="294"/>
        <end position="313"/>
    </location>
</feature>
<accession>G5K322</accession>
<evidence type="ECO:0000313" key="2">
    <source>
        <dbReference type="EMBL" id="EHI69620.1"/>
    </source>
</evidence>
<dbReference type="CDD" id="cd12797">
    <property type="entry name" value="M23_peptidase"/>
    <property type="match status" value="1"/>
</dbReference>
<dbReference type="Proteomes" id="UP000003330">
    <property type="component" value="Unassembled WGS sequence"/>
</dbReference>
<dbReference type="SUPFAM" id="SSF51261">
    <property type="entry name" value="Duplicated hybrid motif"/>
    <property type="match status" value="1"/>
</dbReference>
<dbReference type="Gene3D" id="2.70.70.10">
    <property type="entry name" value="Glucose Permease (Domain IIA)"/>
    <property type="match status" value="1"/>
</dbReference>
<comment type="caution">
    <text evidence="2">The sequence shown here is derived from an EMBL/GenBank/DDBJ whole genome shotgun (WGS) entry which is preliminary data.</text>
</comment>
<dbReference type="AlphaFoldDB" id="G5K322"/>
<dbReference type="RefSeq" id="WP_008089073.1">
    <property type="nucleotide sequence ID" value="NZ_AEUX02000006.1"/>
</dbReference>
<evidence type="ECO:0000256" key="1">
    <source>
        <dbReference type="SAM" id="Phobius"/>
    </source>
</evidence>
<keyword evidence="1" id="KW-0812">Transmembrane</keyword>
<sequence>MKEDKKKLKQARKTFQSNLKDSRMHYRREKRTFQSSLLRKGFILRRAEKAEARESKKALKEAYHEEKNLANESFHEAIRYVSPRLLKAREIKNYRLPQSKNRLKFARKHLAQVLEKEKANGLTPKFHFQKDKSLDRLQAEKEIRVARQDLKQVKQVHKGNKTSTKVKRGLAKLGSEALDVVSQDDDLEGARTLQETVIKSKRYARFTYQSAKVVTKTGQRGYQLSKQGLAHIKERFSNVKQGKGWARSKPLKPKRRYQTFLKGARKQALSGFKGMVQAIKSSLTFFSALASNPVTWLISGLFCFLVLVMSFIMSVSGASLIQQDEVALTKAYTHMTWEDANQSSTNNKGITYYTKIDDVMAYMNHQFQDYELEETMENGQGTYKTYLSQLWQDLNGGSSLKTMSELHQTPQYKLSDEDQADLKELSEEGVYQALQELDNPFQGQTEDDTLTMTYRYGYDAIDKKPELHHHILLEAQENQVIVAPMDGKVSLDGETIILSSGKGLNKVKLTLFNIATGRVSEGQVVKAGDIIGQTKDNTGLKVAYQKVDTESEKFVYVNPAFYFPKVIQLQTTILPTIGQFGGDEFQRAKAIYDTLKKEGATNQAIAAI</sequence>
<dbReference type="InterPro" id="IPR011055">
    <property type="entry name" value="Dup_hybrid_motif"/>
</dbReference>